<accession>A0A423WN36</accession>
<evidence type="ECO:0000313" key="3">
    <source>
        <dbReference type="EMBL" id="ROW04846.1"/>
    </source>
</evidence>
<feature type="region of interest" description="Disordered" evidence="1">
    <location>
        <begin position="75"/>
        <end position="116"/>
    </location>
</feature>
<comment type="caution">
    <text evidence="3">The sequence shown here is derived from an EMBL/GenBank/DDBJ whole genome shotgun (WGS) entry which is preliminary data.</text>
</comment>
<dbReference type="Proteomes" id="UP000283895">
    <property type="component" value="Unassembled WGS sequence"/>
</dbReference>
<feature type="transmembrane region" description="Helical" evidence="2">
    <location>
        <begin position="130"/>
        <end position="154"/>
    </location>
</feature>
<keyword evidence="2" id="KW-0472">Membrane</keyword>
<protein>
    <submittedName>
        <fullName evidence="3">Uncharacterized protein</fullName>
    </submittedName>
</protein>
<proteinExistence type="predicted"/>
<sequence length="268" mass="30221">MNIIKCPWPQYPMDFGTNDVDSERNASTPASSKGGWEAIDLAQRLSIPEVLEKRIHALGLIVERVTKRLSQKAKERCEDIDSQPQQHPQGEKHQAHRTYKPVQTRETPKENPDVDQELSPAQVGLLLKPLVCILLLVIAGIITTLVSLLSIALVEFIVETCTGPAPAEMQTPTEDELGTPRGYVAVMDELDFDEAKTRKLLKSLEKWDRVNYLLVNEDLGSVLVSFSSKTAWLRATQQHQEWASREPLRSNGETIRMIPFGSYKPRLR</sequence>
<keyword evidence="2" id="KW-1133">Transmembrane helix</keyword>
<keyword evidence="2" id="KW-0812">Transmembrane</keyword>
<dbReference type="AlphaFoldDB" id="A0A423WN36"/>
<evidence type="ECO:0000256" key="2">
    <source>
        <dbReference type="SAM" id="Phobius"/>
    </source>
</evidence>
<evidence type="ECO:0000313" key="4">
    <source>
        <dbReference type="Proteomes" id="UP000283895"/>
    </source>
</evidence>
<dbReference type="EMBL" id="LKEA01000013">
    <property type="protein sequence ID" value="ROW04846.1"/>
    <property type="molecule type" value="Genomic_DNA"/>
</dbReference>
<name>A0A423WN36_9PEZI</name>
<dbReference type="OrthoDB" id="10623745at2759"/>
<gene>
    <name evidence="3" type="ORF">VMCG_04827</name>
</gene>
<evidence type="ECO:0000256" key="1">
    <source>
        <dbReference type="SAM" id="MobiDB-lite"/>
    </source>
</evidence>
<organism evidence="3 4">
    <name type="scientific">Cytospora schulzeri</name>
    <dbReference type="NCBI Taxonomy" id="448051"/>
    <lineage>
        <taxon>Eukaryota</taxon>
        <taxon>Fungi</taxon>
        <taxon>Dikarya</taxon>
        <taxon>Ascomycota</taxon>
        <taxon>Pezizomycotina</taxon>
        <taxon>Sordariomycetes</taxon>
        <taxon>Sordariomycetidae</taxon>
        <taxon>Diaporthales</taxon>
        <taxon>Cytosporaceae</taxon>
        <taxon>Cytospora</taxon>
    </lineage>
</organism>
<reference evidence="3 4" key="1">
    <citation type="submission" date="2015-09" db="EMBL/GenBank/DDBJ databases">
        <title>Host preference determinants of Valsa canker pathogens revealed by comparative genomics.</title>
        <authorList>
            <person name="Yin Z."/>
            <person name="Huang L."/>
        </authorList>
    </citation>
    <scope>NUCLEOTIDE SEQUENCE [LARGE SCALE GENOMIC DNA]</scope>
    <source>
        <strain evidence="3 4">03-1</strain>
    </source>
</reference>
<keyword evidence="4" id="KW-1185">Reference proteome</keyword>